<comment type="catalytic activity">
    <reaction evidence="8">
        <text>2 reduced [2Fe-2S]-[ferredoxin] + NADP(+) + H(+) = 2 oxidized [2Fe-2S]-[ferredoxin] + NADPH</text>
        <dbReference type="Rhea" id="RHEA:20125"/>
        <dbReference type="Rhea" id="RHEA-COMP:10000"/>
        <dbReference type="Rhea" id="RHEA-COMP:10001"/>
        <dbReference type="ChEBI" id="CHEBI:15378"/>
        <dbReference type="ChEBI" id="CHEBI:33737"/>
        <dbReference type="ChEBI" id="CHEBI:33738"/>
        <dbReference type="ChEBI" id="CHEBI:57783"/>
        <dbReference type="ChEBI" id="CHEBI:58349"/>
        <dbReference type="EC" id="1.18.1.2"/>
    </reaction>
</comment>
<evidence type="ECO:0000256" key="4">
    <source>
        <dbReference type="ARBA" id="ARBA00022630"/>
    </source>
</evidence>
<evidence type="ECO:0000256" key="9">
    <source>
        <dbReference type="PIRNR" id="PIRNR000361"/>
    </source>
</evidence>
<evidence type="ECO:0000256" key="7">
    <source>
        <dbReference type="ARBA" id="ARBA00023002"/>
    </source>
</evidence>
<evidence type="ECO:0000256" key="2">
    <source>
        <dbReference type="ARBA" id="ARBA00008312"/>
    </source>
</evidence>
<dbReference type="Pfam" id="PF00175">
    <property type="entry name" value="NAD_binding_1"/>
    <property type="match status" value="1"/>
</dbReference>
<sequence>MSDDEPWNSNAQSSTTLDKSTLEAAYDAAMNAPAPAAAGGKQDFLEAEPYWDQSTIPVNTYKNKAPFVGKIVSTKRIVGPEATGETCDVVMSHGGKMPYWEGQSYGVIPPGTNPKNGKPNSVRLYSIASSRYGDDMTGTTTTLCVRRATYWCPELKADDPAKKGVCSNYLCDSKPGDDVKLTGPSGKVMLIPEKDPNVDLIMVATGTGIAPYRSFIRRLFVEKTPFGEAYTKGTGQAWLFLGVANSDALLYDDEWQEVLKKYPDNFRLDYALSREQKNKDGGKMYIQDKVAEYSDEIFSKMDNGAHMYFCGLKGMMPGITEMLEGVCKDKGLVWEDKLSEWKKAGQWHVEVY</sequence>
<gene>
    <name evidence="13" type="ORF">EHUX00137_LOCUS39466</name>
</gene>
<dbReference type="AlphaFoldDB" id="A0A7S3TJG3"/>
<evidence type="ECO:0000256" key="8">
    <source>
        <dbReference type="ARBA" id="ARBA00047776"/>
    </source>
</evidence>
<feature type="binding site" evidence="10">
    <location>
        <begin position="273"/>
        <end position="274"/>
    </location>
    <ligand>
        <name>NADP(+)</name>
        <dbReference type="ChEBI" id="CHEBI:58349"/>
    </ligand>
</feature>
<evidence type="ECO:0000256" key="10">
    <source>
        <dbReference type="PIRSR" id="PIRSR000361-1"/>
    </source>
</evidence>
<dbReference type="InterPro" id="IPR001433">
    <property type="entry name" value="OxRdtase_FAD/NAD-bd"/>
</dbReference>
<dbReference type="Gene3D" id="2.40.30.10">
    <property type="entry name" value="Translation factors"/>
    <property type="match status" value="1"/>
</dbReference>
<feature type="binding site" evidence="10">
    <location>
        <position position="146"/>
    </location>
    <ligand>
        <name>NADP(+)</name>
        <dbReference type="ChEBI" id="CHEBI:58349"/>
    </ligand>
</feature>
<evidence type="ECO:0000256" key="5">
    <source>
        <dbReference type="ARBA" id="ARBA00022827"/>
    </source>
</evidence>
<dbReference type="InterPro" id="IPR015701">
    <property type="entry name" value="FNR"/>
</dbReference>
<feature type="binding site" evidence="10">
    <location>
        <position position="283"/>
    </location>
    <ligand>
        <name>NADP(+)</name>
        <dbReference type="ChEBI" id="CHEBI:58349"/>
    </ligand>
</feature>
<dbReference type="InterPro" id="IPR017938">
    <property type="entry name" value="Riboflavin_synthase-like_b-brl"/>
</dbReference>
<dbReference type="EC" id="1.18.1.2" evidence="3"/>
<dbReference type="InterPro" id="IPR035442">
    <property type="entry name" value="FNR_plant_Cyanobacteria"/>
</dbReference>
<evidence type="ECO:0000256" key="11">
    <source>
        <dbReference type="SAM" id="MobiDB-lite"/>
    </source>
</evidence>
<dbReference type="Gene3D" id="3.40.50.80">
    <property type="entry name" value="Nucleotide-binding domain of ferredoxin-NADP reductase (FNR) module"/>
    <property type="match status" value="1"/>
</dbReference>
<organism evidence="13">
    <name type="scientific">Emiliania huxleyi</name>
    <name type="common">Coccolithophore</name>
    <name type="synonym">Pontosphaera huxleyi</name>
    <dbReference type="NCBI Taxonomy" id="2903"/>
    <lineage>
        <taxon>Eukaryota</taxon>
        <taxon>Haptista</taxon>
        <taxon>Haptophyta</taxon>
        <taxon>Prymnesiophyceae</taxon>
        <taxon>Isochrysidales</taxon>
        <taxon>Noelaerhabdaceae</taxon>
        <taxon>Emiliania</taxon>
    </lineage>
</organism>
<evidence type="ECO:0000256" key="1">
    <source>
        <dbReference type="ARBA" id="ARBA00001974"/>
    </source>
</evidence>
<dbReference type="PRINTS" id="PR00371">
    <property type="entry name" value="FPNCR"/>
</dbReference>
<evidence type="ECO:0000256" key="6">
    <source>
        <dbReference type="ARBA" id="ARBA00022857"/>
    </source>
</evidence>
<dbReference type="PANTHER" id="PTHR43314">
    <property type="match status" value="1"/>
</dbReference>
<name>A0A7S3TJG3_EMIHU</name>
<feature type="binding site" evidence="10">
    <location>
        <position position="207"/>
    </location>
    <ligand>
        <name>NADP(+)</name>
        <dbReference type="ChEBI" id="CHEBI:58349"/>
    </ligand>
</feature>
<feature type="binding site" evidence="10">
    <location>
        <position position="126"/>
    </location>
    <ligand>
        <name>NADP(+)</name>
        <dbReference type="ChEBI" id="CHEBI:58349"/>
    </ligand>
</feature>
<dbReference type="InterPro" id="IPR001709">
    <property type="entry name" value="Flavoprot_Pyr_Nucl_cyt_Rdtase"/>
</dbReference>
<comment type="cofactor">
    <cofactor evidence="1">
        <name>FAD</name>
        <dbReference type="ChEBI" id="CHEBI:57692"/>
    </cofactor>
</comment>
<dbReference type="PROSITE" id="PS51384">
    <property type="entry name" value="FAD_FR"/>
    <property type="match status" value="1"/>
</dbReference>
<feature type="compositionally biased region" description="Polar residues" evidence="11">
    <location>
        <begin position="7"/>
        <end position="19"/>
    </location>
</feature>
<dbReference type="CDD" id="cd06208">
    <property type="entry name" value="CYPOR_like_FNR"/>
    <property type="match status" value="1"/>
</dbReference>
<reference evidence="13" key="1">
    <citation type="submission" date="2021-01" db="EMBL/GenBank/DDBJ databases">
        <authorList>
            <person name="Corre E."/>
            <person name="Pelletier E."/>
            <person name="Niang G."/>
            <person name="Scheremetjew M."/>
            <person name="Finn R."/>
            <person name="Kale V."/>
            <person name="Holt S."/>
            <person name="Cochrane G."/>
            <person name="Meng A."/>
            <person name="Brown T."/>
            <person name="Cohen L."/>
        </authorList>
    </citation>
    <scope>NUCLEOTIDE SEQUENCE</scope>
    <source>
        <strain evidence="13">379</strain>
    </source>
</reference>
<evidence type="ECO:0000256" key="3">
    <source>
        <dbReference type="ARBA" id="ARBA00013223"/>
    </source>
</evidence>
<protein>
    <recommendedName>
        <fullName evidence="3">ferredoxin--NADP(+) reductase</fullName>
        <ecNumber evidence="3">1.18.1.2</ecNumber>
    </recommendedName>
</protein>
<dbReference type="SUPFAM" id="SSF63380">
    <property type="entry name" value="Riboflavin synthase domain-like"/>
    <property type="match status" value="1"/>
</dbReference>
<evidence type="ECO:0000313" key="13">
    <source>
        <dbReference type="EMBL" id="CAE0586033.1"/>
    </source>
</evidence>
<keyword evidence="6 9" id="KW-0521">NADP</keyword>
<accession>A0A7S3TJG3</accession>
<proteinExistence type="inferred from homology"/>
<keyword evidence="4 9" id="KW-0285">Flavoprotein</keyword>
<dbReference type="InterPro" id="IPR039261">
    <property type="entry name" value="FNR_nucleotide-bd"/>
</dbReference>
<feature type="region of interest" description="Disordered" evidence="11">
    <location>
        <begin position="1"/>
        <end position="20"/>
    </location>
</feature>
<keyword evidence="7 9" id="KW-0560">Oxidoreductase</keyword>
<comment type="similarity">
    <text evidence="2">Belongs to the ferredoxin--NADP reductase type 1 family.</text>
</comment>
<feature type="binding site" evidence="10">
    <location>
        <begin position="311"/>
        <end position="312"/>
    </location>
    <ligand>
        <name>NADP(+)</name>
        <dbReference type="ChEBI" id="CHEBI:58349"/>
    </ligand>
</feature>
<dbReference type="PIRSF" id="PIRSF000361">
    <property type="entry name" value="Frd-NADP+_RD"/>
    <property type="match status" value="1"/>
</dbReference>
<keyword evidence="5 9" id="KW-0274">FAD</keyword>
<dbReference type="InterPro" id="IPR017927">
    <property type="entry name" value="FAD-bd_FR_type"/>
</dbReference>
<dbReference type="SUPFAM" id="SSF52343">
    <property type="entry name" value="Ferredoxin reductase-like, C-terminal NADP-linked domain"/>
    <property type="match status" value="1"/>
</dbReference>
<feature type="domain" description="FAD-binding FR-type" evidence="12">
    <location>
        <begin position="64"/>
        <end position="191"/>
    </location>
</feature>
<dbReference type="PIRSF" id="PIRSF501178">
    <property type="entry name" value="FNR-PetH"/>
    <property type="match status" value="1"/>
</dbReference>
<feature type="binding site" evidence="10">
    <location>
        <position position="350"/>
    </location>
    <ligand>
        <name>NADP(+)</name>
        <dbReference type="ChEBI" id="CHEBI:58349"/>
    </ligand>
</feature>
<dbReference type="EMBL" id="HBIR01050537">
    <property type="protein sequence ID" value="CAE0586033.1"/>
    <property type="molecule type" value="Transcribed_RNA"/>
</dbReference>
<dbReference type="GO" id="GO:0004324">
    <property type="term" value="F:ferredoxin-NADP+ reductase activity"/>
    <property type="evidence" value="ECO:0007669"/>
    <property type="project" value="UniProtKB-EC"/>
</dbReference>
<dbReference type="FunFam" id="3.40.50.80:FF:000008">
    <property type="entry name" value="Ferredoxin--NADP reductase, chloroplastic"/>
    <property type="match status" value="1"/>
</dbReference>
<evidence type="ECO:0000259" key="12">
    <source>
        <dbReference type="PROSITE" id="PS51384"/>
    </source>
</evidence>